<reference evidence="1 2" key="1">
    <citation type="journal article" date="2019" name="Commun. Biol.">
        <title>The bagworm genome reveals a unique fibroin gene that provides high tensile strength.</title>
        <authorList>
            <person name="Kono N."/>
            <person name="Nakamura H."/>
            <person name="Ohtoshi R."/>
            <person name="Tomita M."/>
            <person name="Numata K."/>
            <person name="Arakawa K."/>
        </authorList>
    </citation>
    <scope>NUCLEOTIDE SEQUENCE [LARGE SCALE GENOMIC DNA]</scope>
</reference>
<gene>
    <name evidence="1" type="ORF">EVAR_17347_1</name>
</gene>
<name>A0A4C1WF79_EUMVA</name>
<dbReference type="EMBL" id="BGZK01000558">
    <property type="protein sequence ID" value="GBP50086.1"/>
    <property type="molecule type" value="Genomic_DNA"/>
</dbReference>
<dbReference type="Proteomes" id="UP000299102">
    <property type="component" value="Unassembled WGS sequence"/>
</dbReference>
<dbReference type="PANTHER" id="PTHR46954">
    <property type="entry name" value="C2H2-TYPE DOMAIN-CONTAINING PROTEIN"/>
    <property type="match status" value="1"/>
</dbReference>
<evidence type="ECO:0000313" key="1">
    <source>
        <dbReference type="EMBL" id="GBP50086.1"/>
    </source>
</evidence>
<protein>
    <submittedName>
        <fullName evidence="1">Uncharacterized protein</fullName>
    </submittedName>
</protein>
<proteinExistence type="predicted"/>
<dbReference type="OrthoDB" id="2433005at2759"/>
<accession>A0A4C1WF79</accession>
<organism evidence="1 2">
    <name type="scientific">Eumeta variegata</name>
    <name type="common">Bagworm moth</name>
    <name type="synonym">Eumeta japonica</name>
    <dbReference type="NCBI Taxonomy" id="151549"/>
    <lineage>
        <taxon>Eukaryota</taxon>
        <taxon>Metazoa</taxon>
        <taxon>Ecdysozoa</taxon>
        <taxon>Arthropoda</taxon>
        <taxon>Hexapoda</taxon>
        <taxon>Insecta</taxon>
        <taxon>Pterygota</taxon>
        <taxon>Neoptera</taxon>
        <taxon>Endopterygota</taxon>
        <taxon>Lepidoptera</taxon>
        <taxon>Glossata</taxon>
        <taxon>Ditrysia</taxon>
        <taxon>Tineoidea</taxon>
        <taxon>Psychidae</taxon>
        <taxon>Oiketicinae</taxon>
        <taxon>Eumeta</taxon>
    </lineage>
</organism>
<comment type="caution">
    <text evidence="1">The sequence shown here is derived from an EMBL/GenBank/DDBJ whole genome shotgun (WGS) entry which is preliminary data.</text>
</comment>
<keyword evidence="2" id="KW-1185">Reference proteome</keyword>
<dbReference type="PANTHER" id="PTHR46954:SF1">
    <property type="entry name" value="C2H2-TYPE DOMAIN-CONTAINING PROTEIN"/>
    <property type="match status" value="1"/>
</dbReference>
<sequence length="92" mass="10216">MLLGGAHTVERRMAPLSKRLAGVILPHEHFGSHLDDKGMTTDDDLEKRNFQHAGETLAEVWRDMKIDNYDVSAGIDSRRQQAGSSRTKSGVV</sequence>
<dbReference type="AlphaFoldDB" id="A0A4C1WF79"/>
<evidence type="ECO:0000313" key="2">
    <source>
        <dbReference type="Proteomes" id="UP000299102"/>
    </source>
</evidence>